<dbReference type="Pfam" id="PF13613">
    <property type="entry name" value="HTH_Tnp_4"/>
    <property type="match status" value="1"/>
</dbReference>
<evidence type="ECO:0000313" key="4">
    <source>
        <dbReference type="Proteomes" id="UP001560045"/>
    </source>
</evidence>
<protein>
    <submittedName>
        <fullName evidence="3">Transposase family protein</fullName>
    </submittedName>
</protein>
<dbReference type="EMBL" id="JBFNXQ010000012">
    <property type="protein sequence ID" value="MEX5717936.1"/>
    <property type="molecule type" value="Genomic_DNA"/>
</dbReference>
<feature type="region of interest" description="Disordered" evidence="1">
    <location>
        <begin position="117"/>
        <end position="138"/>
    </location>
</feature>
<sequence length="138" mass="15249">MTGLSREVLAELVAELGPRWQARQDARLADRPRRRAVGAAARCRLVFVDRLLATLVHLRHGVTHDVLACWFGVSRSTITRAIGEVRPLLAERGCTIEGGVPLRTLVDMIAHLGASRTQDLPSPARSGQARSGRRRRAW</sequence>
<evidence type="ECO:0000313" key="3">
    <source>
        <dbReference type="EMBL" id="MEX5717936.1"/>
    </source>
</evidence>
<comment type="caution">
    <text evidence="3">The sequence shown here is derived from an EMBL/GenBank/DDBJ whole genome shotgun (WGS) entry which is preliminary data.</text>
</comment>
<name>A0ABV3XE00_9ACTN</name>
<dbReference type="Proteomes" id="UP001560045">
    <property type="component" value="Unassembled WGS sequence"/>
</dbReference>
<keyword evidence="4" id="KW-1185">Reference proteome</keyword>
<dbReference type="RefSeq" id="WP_369204289.1">
    <property type="nucleotide sequence ID" value="NZ_JBFNXQ010000012.1"/>
</dbReference>
<gene>
    <name evidence="3" type="ORF">ABQ292_06095</name>
</gene>
<reference evidence="3 4" key="1">
    <citation type="submission" date="2024-06" db="EMBL/GenBank/DDBJ databases">
        <title>Draft genome sequence of Geodermatophilus badlandi, a novel member of the Geodermatophilaceae isolated from badland sedimentary rocks in the Red desert, Wyoming, USA.</title>
        <authorList>
            <person name="Ben Tekaya S."/>
            <person name="Nouioui I."/>
            <person name="Flores G.M."/>
            <person name="Shaal M.N."/>
            <person name="Bredoire F."/>
            <person name="Basile F."/>
            <person name="Van Diepen L."/>
            <person name="Ward N.L."/>
        </authorList>
    </citation>
    <scope>NUCLEOTIDE SEQUENCE [LARGE SCALE GENOMIC DNA]</scope>
    <source>
        <strain evidence="3 4">WL48A</strain>
    </source>
</reference>
<evidence type="ECO:0000259" key="2">
    <source>
        <dbReference type="Pfam" id="PF13613"/>
    </source>
</evidence>
<dbReference type="InterPro" id="IPR027805">
    <property type="entry name" value="Transposase_HTH_dom"/>
</dbReference>
<proteinExistence type="predicted"/>
<feature type="domain" description="Transposase Helix-turn-helix" evidence="2">
    <location>
        <begin position="43"/>
        <end position="94"/>
    </location>
</feature>
<evidence type="ECO:0000256" key="1">
    <source>
        <dbReference type="SAM" id="MobiDB-lite"/>
    </source>
</evidence>
<accession>A0ABV3XE00</accession>
<organism evidence="3 4">
    <name type="scientific">Geodermatophilus maliterrae</name>
    <dbReference type="NCBI Taxonomy" id="3162531"/>
    <lineage>
        <taxon>Bacteria</taxon>
        <taxon>Bacillati</taxon>
        <taxon>Actinomycetota</taxon>
        <taxon>Actinomycetes</taxon>
        <taxon>Geodermatophilales</taxon>
        <taxon>Geodermatophilaceae</taxon>
        <taxon>Geodermatophilus</taxon>
    </lineage>
</organism>